<organism evidence="2 3">
    <name type="scientific">Hoylesella oralis ATCC 33269</name>
    <dbReference type="NCBI Taxonomy" id="873533"/>
    <lineage>
        <taxon>Bacteria</taxon>
        <taxon>Pseudomonadati</taxon>
        <taxon>Bacteroidota</taxon>
        <taxon>Bacteroidia</taxon>
        <taxon>Bacteroidales</taxon>
        <taxon>Prevotellaceae</taxon>
        <taxon>Hoylesella</taxon>
    </lineage>
</organism>
<accession>E7RLH0</accession>
<dbReference type="EMBL" id="AEPE02000002">
    <property type="protein sequence ID" value="EFZ38335.1"/>
    <property type="molecule type" value="Genomic_DNA"/>
</dbReference>
<dbReference type="eggNOG" id="COG0673">
    <property type="taxonomic scope" value="Bacteria"/>
</dbReference>
<dbReference type="InterPro" id="IPR000683">
    <property type="entry name" value="Gfo/Idh/MocA-like_OxRdtase_N"/>
</dbReference>
<dbReference type="SUPFAM" id="SSF51735">
    <property type="entry name" value="NAD(P)-binding Rossmann-fold domains"/>
    <property type="match status" value="1"/>
</dbReference>
<evidence type="ECO:0000259" key="1">
    <source>
        <dbReference type="Pfam" id="PF01408"/>
    </source>
</evidence>
<dbReference type="AlphaFoldDB" id="E7RLH0"/>
<proteinExistence type="predicted"/>
<dbReference type="Gene3D" id="3.40.50.720">
    <property type="entry name" value="NAD(P)-binding Rossmann-like Domain"/>
    <property type="match status" value="1"/>
</dbReference>
<dbReference type="InterPro" id="IPR051317">
    <property type="entry name" value="Gfo/Idh/MocA_oxidoreduct"/>
</dbReference>
<evidence type="ECO:0000313" key="3">
    <source>
        <dbReference type="Proteomes" id="UP000005580"/>
    </source>
</evidence>
<dbReference type="PANTHER" id="PTHR43708">
    <property type="entry name" value="CONSERVED EXPRESSED OXIDOREDUCTASE (EUROFUNG)"/>
    <property type="match status" value="1"/>
</dbReference>
<sequence>MSAIQTIINRYKQMYSKRFLENIYEQQYALVGIGKHSLNNLLPIIQHLQLPLKYICCTSAEKAKTIQRKYRGIKGTNSLSEILADENIKGVFVSAAPRAHFSIASEVLKSGKSLFIEKPPCESLYQLNALTDKIKLYGAEHIVVGLQRRFSPCTYILQNRLRKDTVHSYHYRYLTGLYPERDALLDLFIHPLDYVTFLFGAAQIKSIETVKSSLKGGITLFLILQHRHLLGTLELSTDYSWQTAQELLDINTSKGVYSLNRMETVNFTPKQSSVAGIPLEKVFKNNIPTINLYGRNGFIPTTENNQIYSQGFYSEIETFANTVEHKIKDMHISNFDSLKNTYRLMDEIREQIQKVTQ</sequence>
<dbReference type="Gene3D" id="3.30.360.10">
    <property type="entry name" value="Dihydrodipicolinate Reductase, domain 2"/>
    <property type="match status" value="1"/>
</dbReference>
<gene>
    <name evidence="2" type="ORF">HMPREF0663_10704</name>
</gene>
<dbReference type="Pfam" id="PF01408">
    <property type="entry name" value="GFO_IDH_MocA"/>
    <property type="match status" value="1"/>
</dbReference>
<dbReference type="SUPFAM" id="SSF55347">
    <property type="entry name" value="Glyceraldehyde-3-phosphate dehydrogenase-like, C-terminal domain"/>
    <property type="match status" value="1"/>
</dbReference>
<dbReference type="HOGENOM" id="CLU_067317_0_0_10"/>
<dbReference type="InterPro" id="IPR036291">
    <property type="entry name" value="NAD(P)-bd_dom_sf"/>
</dbReference>
<evidence type="ECO:0000313" key="2">
    <source>
        <dbReference type="EMBL" id="EFZ38335.1"/>
    </source>
</evidence>
<name>E7RLH0_9BACT</name>
<dbReference type="GO" id="GO:0000166">
    <property type="term" value="F:nucleotide binding"/>
    <property type="evidence" value="ECO:0007669"/>
    <property type="project" value="InterPro"/>
</dbReference>
<reference evidence="2" key="1">
    <citation type="submission" date="2011-01" db="EMBL/GenBank/DDBJ databases">
        <authorList>
            <person name="Muzny D."/>
            <person name="Qin X."/>
            <person name="Buhay C."/>
            <person name="Dugan-Rocha S."/>
            <person name="Ding Y."/>
            <person name="Chen G."/>
            <person name="Hawes A."/>
            <person name="Holder M."/>
            <person name="Jhangiani S."/>
            <person name="Johnson A."/>
            <person name="Khan Z."/>
            <person name="Li Z."/>
            <person name="Liu W."/>
            <person name="Liu X."/>
            <person name="Perez L."/>
            <person name="Shen H."/>
            <person name="Wang Q."/>
            <person name="Watt J."/>
            <person name="Xi L."/>
            <person name="Xin Y."/>
            <person name="Zhou J."/>
            <person name="Deng J."/>
            <person name="Jiang H."/>
            <person name="Liu Y."/>
            <person name="Qu J."/>
            <person name="Song X.-Z."/>
            <person name="Zhang L."/>
            <person name="Villasana D."/>
            <person name="Johnson A."/>
            <person name="Liu J."/>
            <person name="Liyanage D."/>
            <person name="Lorensuhewa L."/>
            <person name="Robinson T."/>
            <person name="Song A."/>
            <person name="Song B.-B."/>
            <person name="Dinh H."/>
            <person name="Thornton R."/>
            <person name="Coyle M."/>
            <person name="Francisco L."/>
            <person name="Jackson L."/>
            <person name="Javaid M."/>
            <person name="Korchina V."/>
            <person name="Kovar C."/>
            <person name="Mata R."/>
            <person name="Mathew T."/>
            <person name="Ngo R."/>
            <person name="Nguyen L."/>
            <person name="Nguyen N."/>
            <person name="Okwuonu G."/>
            <person name="Ongeri F."/>
            <person name="Pham C."/>
            <person name="Simmons D."/>
            <person name="Wilczek-Boney K."/>
            <person name="Hale W."/>
            <person name="Jakkamsetti A."/>
            <person name="Pham P."/>
            <person name="Ruth R."/>
            <person name="San Lucas F."/>
            <person name="Warren J."/>
            <person name="Zhang J."/>
            <person name="Zhao Z."/>
            <person name="Zhou C."/>
            <person name="Zhu D."/>
            <person name="Lee S."/>
            <person name="Bess C."/>
            <person name="Blankenburg K."/>
            <person name="Forbes L."/>
            <person name="Fu Q."/>
            <person name="Gubbala S."/>
            <person name="Hirani K."/>
            <person name="Jayaseelan J.C."/>
            <person name="Lara F."/>
            <person name="Munidasa M."/>
            <person name="Palculict T."/>
            <person name="Patil S."/>
            <person name="Pu L.-L."/>
            <person name="Saada N."/>
            <person name="Tang L."/>
            <person name="Weissenberger G."/>
            <person name="Zhu Y."/>
            <person name="Hemphill L."/>
            <person name="Shang Y."/>
            <person name="Youmans B."/>
            <person name="Ayvaz T."/>
            <person name="Ross M."/>
            <person name="Santibanez J."/>
            <person name="Aqrawi P."/>
            <person name="Gross S."/>
            <person name="Joshi V."/>
            <person name="Fowler G."/>
            <person name="Nazareth L."/>
            <person name="Reid J."/>
            <person name="Worley K."/>
            <person name="Petrosino J."/>
            <person name="Highlander S."/>
            <person name="Gibbs R."/>
        </authorList>
    </citation>
    <scope>NUCLEOTIDE SEQUENCE [LARGE SCALE GENOMIC DNA]</scope>
    <source>
        <strain evidence="2">ATCC 33269</strain>
    </source>
</reference>
<dbReference type="Proteomes" id="UP000005580">
    <property type="component" value="Unassembled WGS sequence"/>
</dbReference>
<dbReference type="STRING" id="28134.SAMN05444288_0170"/>
<protein>
    <submittedName>
        <fullName evidence="2">Oxidoreductase, NAD-binding domain protein</fullName>
    </submittedName>
</protein>
<dbReference type="RefSeq" id="WP_004369422.1">
    <property type="nucleotide sequence ID" value="NZ_GL833119.1"/>
</dbReference>
<comment type="caution">
    <text evidence="2">The sequence shown here is derived from an EMBL/GenBank/DDBJ whole genome shotgun (WGS) entry which is preliminary data.</text>
</comment>
<keyword evidence="3" id="KW-1185">Reference proteome</keyword>
<dbReference type="PANTHER" id="PTHR43708:SF4">
    <property type="entry name" value="OXIDOREDUCTASE YCEM-RELATED"/>
    <property type="match status" value="1"/>
</dbReference>
<feature type="domain" description="Gfo/Idh/MocA-like oxidoreductase N-terminal" evidence="1">
    <location>
        <begin position="28"/>
        <end position="135"/>
    </location>
</feature>